<dbReference type="Proteomes" id="UP001156690">
    <property type="component" value="Unassembled WGS sequence"/>
</dbReference>
<feature type="domain" description="Outer membrane protein beta-barrel" evidence="3">
    <location>
        <begin position="6"/>
        <end position="145"/>
    </location>
</feature>
<dbReference type="PROSITE" id="PS51257">
    <property type="entry name" value="PROKAR_LIPOPROTEIN"/>
    <property type="match status" value="1"/>
</dbReference>
<dbReference type="Gene3D" id="2.40.160.20">
    <property type="match status" value="1"/>
</dbReference>
<dbReference type="RefSeq" id="WP_126609140.1">
    <property type="nucleotide sequence ID" value="NZ_AP025145.1"/>
</dbReference>
<keyword evidence="1 2" id="KW-0732">Signal</keyword>
<accession>A0AAV5NVA8</accession>
<dbReference type="EMBL" id="BSNX01000041">
    <property type="protein sequence ID" value="GLQ73921.1"/>
    <property type="molecule type" value="Genomic_DNA"/>
</dbReference>
<name>A0AAV5NVA8_9VIBR</name>
<dbReference type="InterPro" id="IPR011250">
    <property type="entry name" value="OMP/PagP_B-barrel"/>
</dbReference>
<evidence type="ECO:0000256" key="2">
    <source>
        <dbReference type="SAM" id="SignalP"/>
    </source>
</evidence>
<sequence length="158" mass="17556">MKKSLLPLALLAISCASQAEEGYYFGLGYNISTSDQNDSKTGLSASFGHTFPLGSTFMMSSEWLYTDLGKHNDYELSSIAWNLKPSLPLSEIMHIAGVFGTNYYFQESSTDKDNKFGISYGAEIGLRLTQNIAVNTGYKIFDAKSELSSMYAEFQLRF</sequence>
<comment type="caution">
    <text evidence="4">The sequence shown here is derived from an EMBL/GenBank/DDBJ whole genome shotgun (WGS) entry which is preliminary data.</text>
</comment>
<evidence type="ECO:0000259" key="3">
    <source>
        <dbReference type="Pfam" id="PF13505"/>
    </source>
</evidence>
<reference evidence="5" key="1">
    <citation type="journal article" date="2019" name="Int. J. Syst. Evol. Microbiol.">
        <title>The Global Catalogue of Microorganisms (GCM) 10K type strain sequencing project: providing services to taxonomists for standard genome sequencing and annotation.</title>
        <authorList>
            <consortium name="The Broad Institute Genomics Platform"/>
            <consortium name="The Broad Institute Genome Sequencing Center for Infectious Disease"/>
            <person name="Wu L."/>
            <person name="Ma J."/>
        </authorList>
    </citation>
    <scope>NUCLEOTIDE SEQUENCE [LARGE SCALE GENOMIC DNA]</scope>
    <source>
        <strain evidence="5">NBRC 15640</strain>
    </source>
</reference>
<organism evidence="4 5">
    <name type="scientific">Vibrio penaeicida</name>
    <dbReference type="NCBI Taxonomy" id="104609"/>
    <lineage>
        <taxon>Bacteria</taxon>
        <taxon>Pseudomonadati</taxon>
        <taxon>Pseudomonadota</taxon>
        <taxon>Gammaproteobacteria</taxon>
        <taxon>Vibrionales</taxon>
        <taxon>Vibrionaceae</taxon>
        <taxon>Vibrio</taxon>
    </lineage>
</organism>
<feature type="chain" id="PRO_5043674910" description="Outer membrane protein beta-barrel domain-containing protein" evidence="2">
    <location>
        <begin position="20"/>
        <end position="158"/>
    </location>
</feature>
<feature type="signal peptide" evidence="2">
    <location>
        <begin position="1"/>
        <end position="19"/>
    </location>
</feature>
<proteinExistence type="predicted"/>
<dbReference type="InterPro" id="IPR027385">
    <property type="entry name" value="Beta-barrel_OMP"/>
</dbReference>
<evidence type="ECO:0000313" key="5">
    <source>
        <dbReference type="Proteomes" id="UP001156690"/>
    </source>
</evidence>
<evidence type="ECO:0000313" key="4">
    <source>
        <dbReference type="EMBL" id="GLQ73921.1"/>
    </source>
</evidence>
<evidence type="ECO:0000256" key="1">
    <source>
        <dbReference type="ARBA" id="ARBA00022729"/>
    </source>
</evidence>
<dbReference type="AlphaFoldDB" id="A0AAV5NVA8"/>
<dbReference type="SUPFAM" id="SSF56925">
    <property type="entry name" value="OMPA-like"/>
    <property type="match status" value="1"/>
</dbReference>
<dbReference type="Pfam" id="PF13505">
    <property type="entry name" value="OMP_b-brl"/>
    <property type="match status" value="1"/>
</dbReference>
<gene>
    <name evidence="4" type="ORF">GCM10007932_32810</name>
</gene>
<keyword evidence="5" id="KW-1185">Reference proteome</keyword>
<protein>
    <recommendedName>
        <fullName evidence="3">Outer membrane protein beta-barrel domain-containing protein</fullName>
    </recommendedName>
</protein>